<organism evidence="2 3">
    <name type="scientific">Thomasclavelia spiroformis</name>
    <dbReference type="NCBI Taxonomy" id="29348"/>
    <lineage>
        <taxon>Bacteria</taxon>
        <taxon>Bacillati</taxon>
        <taxon>Bacillota</taxon>
        <taxon>Erysipelotrichia</taxon>
        <taxon>Erysipelotrichales</taxon>
        <taxon>Coprobacillaceae</taxon>
        <taxon>Thomasclavelia</taxon>
    </lineage>
</organism>
<dbReference type="AlphaFoldDB" id="A0A1Y4QLK6"/>
<dbReference type="InterPro" id="IPR001387">
    <property type="entry name" value="Cro/C1-type_HTH"/>
</dbReference>
<feature type="domain" description="HTH cro/C1-type" evidence="1">
    <location>
        <begin position="80"/>
        <end position="101"/>
    </location>
</feature>
<gene>
    <name evidence="2" type="ORF">B5E91_02545</name>
</gene>
<proteinExistence type="predicted"/>
<protein>
    <recommendedName>
        <fullName evidence="1">HTH cro/C1-type domain-containing protein</fullName>
    </recommendedName>
</protein>
<dbReference type="Proteomes" id="UP000196258">
    <property type="component" value="Unassembled WGS sequence"/>
</dbReference>
<evidence type="ECO:0000313" key="2">
    <source>
        <dbReference type="EMBL" id="OUQ06168.1"/>
    </source>
</evidence>
<comment type="caution">
    <text evidence="2">The sequence shown here is derived from an EMBL/GenBank/DDBJ whole genome shotgun (WGS) entry which is preliminary data.</text>
</comment>
<dbReference type="RefSeq" id="WP_087254669.1">
    <property type="nucleotide sequence ID" value="NZ_CATZTT010000098.1"/>
</dbReference>
<dbReference type="PROSITE" id="PS50943">
    <property type="entry name" value="HTH_CROC1"/>
    <property type="match status" value="1"/>
</dbReference>
<dbReference type="EMBL" id="NFLB01000002">
    <property type="protein sequence ID" value="OUQ06168.1"/>
    <property type="molecule type" value="Genomic_DNA"/>
</dbReference>
<accession>A0A1Y4QLK6</accession>
<sequence>MATKSKVSQAIMNLQVTMGFTRNEAIKFNYKNTSDRFQKNIVPALIFLQQEMRYKSTDLDNLYNSGSRWYQGVIKKDVSRNIKINTIIKLATAFEMTPGELIDYIIEFGQNKK</sequence>
<reference evidence="3" key="1">
    <citation type="submission" date="2017-04" db="EMBL/GenBank/DDBJ databases">
        <title>Function of individual gut microbiota members based on whole genome sequencing of pure cultures obtained from chicken caecum.</title>
        <authorList>
            <person name="Medvecky M."/>
            <person name="Cejkova D."/>
            <person name="Polansky O."/>
            <person name="Karasova D."/>
            <person name="Kubasova T."/>
            <person name="Cizek A."/>
            <person name="Rychlik I."/>
        </authorList>
    </citation>
    <scope>NUCLEOTIDE SEQUENCE [LARGE SCALE GENOMIC DNA]</scope>
    <source>
        <strain evidence="3">An149</strain>
    </source>
</reference>
<evidence type="ECO:0000313" key="3">
    <source>
        <dbReference type="Proteomes" id="UP000196258"/>
    </source>
</evidence>
<evidence type="ECO:0000259" key="1">
    <source>
        <dbReference type="PROSITE" id="PS50943"/>
    </source>
</evidence>
<name>A0A1Y4QLK6_9FIRM</name>